<dbReference type="PANTHER" id="PTHR19353:SF19">
    <property type="entry name" value="DELTA(5) FATTY ACID DESATURASE C-RELATED"/>
    <property type="match status" value="1"/>
</dbReference>
<keyword evidence="3" id="KW-0408">Iron</keyword>
<keyword evidence="4" id="KW-0472">Membrane</keyword>
<evidence type="ECO:0000256" key="1">
    <source>
        <dbReference type="ARBA" id="ARBA00001954"/>
    </source>
</evidence>
<evidence type="ECO:0000313" key="7">
    <source>
        <dbReference type="Proteomes" id="UP000702425"/>
    </source>
</evidence>
<dbReference type="PANTHER" id="PTHR19353">
    <property type="entry name" value="FATTY ACID DESATURASE 2"/>
    <property type="match status" value="1"/>
</dbReference>
<evidence type="ECO:0000313" key="6">
    <source>
        <dbReference type="EMBL" id="NQE34735.1"/>
    </source>
</evidence>
<dbReference type="InterPro" id="IPR012171">
    <property type="entry name" value="Fatty_acid_desaturase"/>
</dbReference>
<comment type="similarity">
    <text evidence="2">Belongs to the fatty acid desaturase type 2 family.</text>
</comment>
<feature type="transmembrane region" description="Helical" evidence="4">
    <location>
        <begin position="178"/>
        <end position="195"/>
    </location>
</feature>
<dbReference type="Pfam" id="PF00487">
    <property type="entry name" value="FA_desaturase"/>
    <property type="match status" value="1"/>
</dbReference>
<comment type="cofactor">
    <cofactor evidence="1">
        <name>Fe(2+)</name>
        <dbReference type="ChEBI" id="CHEBI:29033"/>
    </cofactor>
</comment>
<keyword evidence="4" id="KW-1133">Transmembrane helix</keyword>
<dbReference type="NCBIfam" id="NF041365">
    <property type="entry name" value="GntB_guanitoxin"/>
    <property type="match status" value="1"/>
</dbReference>
<feature type="transmembrane region" description="Helical" evidence="4">
    <location>
        <begin position="148"/>
        <end position="166"/>
    </location>
</feature>
<accession>A0ABX2CWF1</accession>
<protein>
    <recommendedName>
        <fullName evidence="5">Fatty acid desaturase domain-containing protein</fullName>
    </recommendedName>
</protein>
<feature type="transmembrane region" description="Helical" evidence="4">
    <location>
        <begin position="201"/>
        <end position="220"/>
    </location>
</feature>
<evidence type="ECO:0000256" key="2">
    <source>
        <dbReference type="ARBA" id="ARBA00008749"/>
    </source>
</evidence>
<keyword evidence="4" id="KW-0812">Transmembrane</keyword>
<dbReference type="CDD" id="cd03510">
    <property type="entry name" value="Rhizobitoxine-FADS-like"/>
    <property type="match status" value="1"/>
</dbReference>
<sequence>MECKSYQFENEICQEISSLSKLDNWHCFLALLEDYVIIFLMAATCSVSWYLYPVAVLIIGSRQRALATLLHEASHKTLAKNKFFNFAIGTFFSGYFVLQTMGSYRESHVRFHHGHFGDIELDPDYKFAIEAGWYARPQSVEKFTLHNIVLPFLLAKVPSYLCSLIQHRLLDKRNRQETIVMIVYLGVIASVFIGFGLGKYILLFWIVPYLTTFQIIGWFIEMSEHYPLMNNSINLYNTRNRHSHWLEKFLTGMHNESYHLVHHLNPAIPFWNVPKAHQIYLQDKNYAQFDRQSGGIFISAKNTPTLIQSAIATLRSPSQTDL</sequence>
<evidence type="ECO:0000256" key="4">
    <source>
        <dbReference type="SAM" id="Phobius"/>
    </source>
</evidence>
<reference evidence="6 7" key="1">
    <citation type="journal article" date="2020" name="Sci. Rep.">
        <title>A novel cyanobacterial geosmin producer, revising GeoA distribution and dispersion patterns in Bacteria.</title>
        <authorList>
            <person name="Churro C."/>
            <person name="Semedo-Aguiar A.P."/>
            <person name="Silva A.D."/>
            <person name="Pereira-Leal J.B."/>
            <person name="Leite R.B."/>
        </authorList>
    </citation>
    <scope>NUCLEOTIDE SEQUENCE [LARGE SCALE GENOMIC DNA]</scope>
    <source>
        <strain evidence="6 7">IPMA8</strain>
    </source>
</reference>
<feature type="transmembrane region" description="Helical" evidence="4">
    <location>
        <begin position="81"/>
        <end position="98"/>
    </location>
</feature>
<dbReference type="Proteomes" id="UP000702425">
    <property type="component" value="Unassembled WGS sequence"/>
</dbReference>
<organism evidence="6 7">
    <name type="scientific">Microcoleus asticus IPMA8</name>
    <dbReference type="NCBI Taxonomy" id="2563858"/>
    <lineage>
        <taxon>Bacteria</taxon>
        <taxon>Bacillati</taxon>
        <taxon>Cyanobacteriota</taxon>
        <taxon>Cyanophyceae</taxon>
        <taxon>Oscillatoriophycideae</taxon>
        <taxon>Oscillatoriales</taxon>
        <taxon>Microcoleaceae</taxon>
        <taxon>Microcoleus</taxon>
        <taxon>Microcoleus asticus</taxon>
    </lineage>
</organism>
<evidence type="ECO:0000259" key="5">
    <source>
        <dbReference type="Pfam" id="PF00487"/>
    </source>
</evidence>
<name>A0ABX2CWF1_9CYAN</name>
<proteinExistence type="inferred from homology"/>
<dbReference type="InterPro" id="IPR005804">
    <property type="entry name" value="FA_desaturase_dom"/>
</dbReference>
<feature type="transmembrane region" description="Helical" evidence="4">
    <location>
        <begin position="35"/>
        <end position="60"/>
    </location>
</feature>
<evidence type="ECO:0000256" key="3">
    <source>
        <dbReference type="ARBA" id="ARBA00023004"/>
    </source>
</evidence>
<dbReference type="EMBL" id="SRRZ01000038">
    <property type="protein sequence ID" value="NQE34735.1"/>
    <property type="molecule type" value="Genomic_DNA"/>
</dbReference>
<keyword evidence="7" id="KW-1185">Reference proteome</keyword>
<gene>
    <name evidence="6" type="ORF">E5S67_02463</name>
</gene>
<feature type="domain" description="Fatty acid desaturase" evidence="5">
    <location>
        <begin position="48"/>
        <end position="282"/>
    </location>
</feature>
<comment type="caution">
    <text evidence="6">The sequence shown here is derived from an EMBL/GenBank/DDBJ whole genome shotgun (WGS) entry which is preliminary data.</text>
</comment>